<dbReference type="EMBL" id="FXAT01000005">
    <property type="protein sequence ID" value="SMG50871.1"/>
    <property type="molecule type" value="Genomic_DNA"/>
</dbReference>
<dbReference type="SUPFAM" id="SSF51905">
    <property type="entry name" value="FAD/NAD(P)-binding domain"/>
    <property type="match status" value="1"/>
</dbReference>
<dbReference type="AlphaFoldDB" id="A0A1X7LAL0"/>
<keyword evidence="5" id="KW-1185">Reference proteome</keyword>
<dbReference type="PRINTS" id="PR00368">
    <property type="entry name" value="FADPNR"/>
</dbReference>
<dbReference type="InterPro" id="IPR023753">
    <property type="entry name" value="FAD/NAD-binding_dom"/>
</dbReference>
<dbReference type="Pfam" id="PF07992">
    <property type="entry name" value="Pyr_redox_2"/>
    <property type="match status" value="1"/>
</dbReference>
<protein>
    <submittedName>
        <fullName evidence="4">Pyruvate/2-oxoglutarate dehydrogenase complex, dihydrolipoamide dehydrogenase (E3) component</fullName>
    </submittedName>
</protein>
<organism evidence="4 5">
    <name type="scientific">Paraburkholderia susongensis</name>
    <dbReference type="NCBI Taxonomy" id="1515439"/>
    <lineage>
        <taxon>Bacteria</taxon>
        <taxon>Pseudomonadati</taxon>
        <taxon>Pseudomonadota</taxon>
        <taxon>Betaproteobacteria</taxon>
        <taxon>Burkholderiales</taxon>
        <taxon>Burkholderiaceae</taxon>
        <taxon>Paraburkholderia</taxon>
    </lineage>
</organism>
<evidence type="ECO:0000256" key="2">
    <source>
        <dbReference type="SAM" id="MobiDB-lite"/>
    </source>
</evidence>
<evidence type="ECO:0000313" key="5">
    <source>
        <dbReference type="Proteomes" id="UP000193228"/>
    </source>
</evidence>
<keyword evidence="1" id="KW-0560">Oxidoreductase</keyword>
<dbReference type="InterPro" id="IPR051691">
    <property type="entry name" value="Metab_Enz_Cyan_OpOx_G3PDH"/>
</dbReference>
<dbReference type="InterPro" id="IPR041854">
    <property type="entry name" value="BFD-like_2Fe2S-bd_dom_sf"/>
</dbReference>
<evidence type="ECO:0000259" key="3">
    <source>
        <dbReference type="Pfam" id="PF07992"/>
    </source>
</evidence>
<dbReference type="Gene3D" id="1.10.10.1100">
    <property type="entry name" value="BFD-like [2Fe-2S]-binding domain"/>
    <property type="match status" value="1"/>
</dbReference>
<keyword evidence="4" id="KW-0670">Pyruvate</keyword>
<dbReference type="GO" id="GO:0016491">
    <property type="term" value="F:oxidoreductase activity"/>
    <property type="evidence" value="ECO:0007669"/>
    <property type="project" value="UniProtKB-KW"/>
</dbReference>
<accession>A0A1X7LAL0</accession>
<dbReference type="PANTHER" id="PTHR42949:SF3">
    <property type="entry name" value="ANAEROBIC GLYCEROL-3-PHOSPHATE DEHYDROGENASE SUBUNIT B"/>
    <property type="match status" value="1"/>
</dbReference>
<feature type="domain" description="FAD/NAD(P)-binding" evidence="3">
    <location>
        <begin position="19"/>
        <end position="311"/>
    </location>
</feature>
<dbReference type="STRING" id="1515439.SAMN06265784_105337"/>
<dbReference type="InterPro" id="IPR017224">
    <property type="entry name" value="Opine_Oxase_asu/HCN_bsu"/>
</dbReference>
<dbReference type="PIRSF" id="PIRSF037495">
    <property type="entry name" value="Opine_OX_OoxA/HcnB"/>
    <property type="match status" value="1"/>
</dbReference>
<evidence type="ECO:0000256" key="1">
    <source>
        <dbReference type="ARBA" id="ARBA00023002"/>
    </source>
</evidence>
<dbReference type="RefSeq" id="WP_085485423.1">
    <property type="nucleotide sequence ID" value="NZ_FXAT01000005.1"/>
</dbReference>
<dbReference type="InterPro" id="IPR036188">
    <property type="entry name" value="FAD/NAD-bd_sf"/>
</dbReference>
<evidence type="ECO:0000313" key="4">
    <source>
        <dbReference type="EMBL" id="SMG50871.1"/>
    </source>
</evidence>
<reference evidence="5" key="1">
    <citation type="submission" date="2017-04" db="EMBL/GenBank/DDBJ databases">
        <authorList>
            <person name="Varghese N."/>
            <person name="Submissions S."/>
        </authorList>
    </citation>
    <scope>NUCLEOTIDE SEQUENCE [LARGE SCALE GENOMIC DNA]</scope>
    <source>
        <strain evidence="5">LMG 29540</strain>
    </source>
</reference>
<dbReference type="PANTHER" id="PTHR42949">
    <property type="entry name" value="ANAEROBIC GLYCEROL-3-PHOSPHATE DEHYDROGENASE SUBUNIT B"/>
    <property type="match status" value="1"/>
</dbReference>
<feature type="region of interest" description="Disordered" evidence="2">
    <location>
        <begin position="51"/>
        <end position="71"/>
    </location>
</feature>
<dbReference type="Gene3D" id="3.50.50.60">
    <property type="entry name" value="FAD/NAD(P)-binding domain"/>
    <property type="match status" value="3"/>
</dbReference>
<dbReference type="PRINTS" id="PR00469">
    <property type="entry name" value="PNDRDTASEII"/>
</dbReference>
<dbReference type="CDD" id="cd19946">
    <property type="entry name" value="GlpA-like_Fer2_BFD-like"/>
    <property type="match status" value="1"/>
</dbReference>
<gene>
    <name evidence="4" type="ORF">SAMN06265784_105337</name>
</gene>
<sequence length="452" mass="47363">MTEHFTQYFTEQFAQHFGVVVIGGGPAGLNAALAAARAGASVALVDDNPRAGGQIWRQGPGNRGKSPQQASQHAQLHALLAALQTHDGFTHWPSTRVIAPLGSHALLLESAAHGGVSISYDRLILATGARERLLPFPGWTLPGVTGAGGLQALIKGGMPVRDERIVIAGSGPLLMASLATAREAGAHVIAVVEQAPALDVARFGASLLREPAKLRQAITLTRGFTGLRYWTGSMVREARGTDRVRQVTIRRGARDVTLDCDRIACGYGLLPNVTLAQALGCAISEAGEIVVDDEQRTSLAHVYAAGECTGVGGAELACVEGEIAGLAASGAAAEPAALQTLQALLARRARWRRFGARVATAFALRDAARTPPADTTLLCRCEDVSVGEVRRCADWRDAKLQTRCGMGPCQGRICGAAANLYFGWPAAMPRPPFNPAQIGTLMTAAEPPAATQ</sequence>
<dbReference type="OrthoDB" id="9801699at2"/>
<dbReference type="Proteomes" id="UP000193228">
    <property type="component" value="Unassembled WGS sequence"/>
</dbReference>
<proteinExistence type="predicted"/>
<name>A0A1X7LAL0_9BURK</name>